<keyword evidence="2" id="KW-0472">Membrane</keyword>
<feature type="compositionally biased region" description="Basic and acidic residues" evidence="1">
    <location>
        <begin position="86"/>
        <end position="98"/>
    </location>
</feature>
<protein>
    <submittedName>
        <fullName evidence="5">Keratinocyte-associated transmembrane protein 2</fullName>
    </submittedName>
</protein>
<keyword evidence="2 5" id="KW-0812">Transmembrane</keyword>
<dbReference type="GeneID" id="114869712"/>
<feature type="compositionally biased region" description="Polar residues" evidence="1">
    <location>
        <begin position="125"/>
        <end position="138"/>
    </location>
</feature>
<sequence length="320" mass="35415">MAARRKMERTSSAISAVSVFILLQLLVGGCLSASVGTSMGVTSKGDPGKNTSQTNNQNLLVHLSQETKSPTNPVTHNAPTPPAEKSVSDHTTTTEERVQTVSSNAFEVLETSENTMAQNIPTQNASEIESKAQGNSRSVAPERPTVPESIPDSAKESSTTKTSKTPEPSTEAPDTPDANSEAGDQKSHTPQDNEWDSEQDPRPTDVTEPENFPENDDEGNEEDDYIKGNDESQKSNRMETSITSNTEDEDSHFFFHLVILAFLVAIVYITYHNKRKIFLLAQSRRWKDGLCSRKTVEYRRLDQNVNEAMPSLKMTRDYVF</sequence>
<evidence type="ECO:0000313" key="5">
    <source>
        <dbReference type="RefSeq" id="XP_029029977.1"/>
    </source>
</evidence>
<feature type="signal peptide" evidence="3">
    <location>
        <begin position="1"/>
        <end position="32"/>
    </location>
</feature>
<keyword evidence="3" id="KW-0732">Signal</keyword>
<dbReference type="InterPro" id="IPR037645">
    <property type="entry name" value="KCT2"/>
</dbReference>
<evidence type="ECO:0000256" key="1">
    <source>
        <dbReference type="SAM" id="MobiDB-lite"/>
    </source>
</evidence>
<dbReference type="Pfam" id="PF17818">
    <property type="entry name" value="KCT2"/>
    <property type="match status" value="1"/>
</dbReference>
<feature type="region of interest" description="Disordered" evidence="1">
    <location>
        <begin position="67"/>
        <end position="101"/>
    </location>
</feature>
<dbReference type="OrthoDB" id="5846619at2759"/>
<dbReference type="InParanoid" id="A0A6P7PB40"/>
<name>A0A6P7PB40_BETSP</name>
<evidence type="ECO:0000256" key="2">
    <source>
        <dbReference type="SAM" id="Phobius"/>
    </source>
</evidence>
<keyword evidence="2" id="KW-1133">Transmembrane helix</keyword>
<evidence type="ECO:0000256" key="3">
    <source>
        <dbReference type="SAM" id="SignalP"/>
    </source>
</evidence>
<dbReference type="CTD" id="101174211"/>
<keyword evidence="4" id="KW-1185">Reference proteome</keyword>
<feature type="compositionally biased region" description="Polar residues" evidence="1">
    <location>
        <begin position="67"/>
        <end position="78"/>
    </location>
</feature>
<feature type="compositionally biased region" description="Low complexity" evidence="1">
    <location>
        <begin position="156"/>
        <end position="171"/>
    </location>
</feature>
<evidence type="ECO:0000313" key="4">
    <source>
        <dbReference type="Proteomes" id="UP000515150"/>
    </source>
</evidence>
<dbReference type="RefSeq" id="XP_029029977.1">
    <property type="nucleotide sequence ID" value="XM_029174144.3"/>
</dbReference>
<feature type="transmembrane region" description="Helical" evidence="2">
    <location>
        <begin position="253"/>
        <end position="271"/>
    </location>
</feature>
<reference evidence="5" key="1">
    <citation type="submission" date="2025-08" db="UniProtKB">
        <authorList>
            <consortium name="RefSeq"/>
        </authorList>
    </citation>
    <scope>IDENTIFICATION</scope>
</reference>
<dbReference type="PANTHER" id="PTHR16502">
    <property type="entry name" value="KERATINOCYTE-ASSOCIATED TRANSMEMBRANE PROTEIN 2"/>
    <property type="match status" value="1"/>
</dbReference>
<dbReference type="PROSITE" id="PS51257">
    <property type="entry name" value="PROKAR_LIPOPROTEIN"/>
    <property type="match status" value="1"/>
</dbReference>
<feature type="chain" id="PRO_5028355046" evidence="3">
    <location>
        <begin position="33"/>
        <end position="320"/>
    </location>
</feature>
<dbReference type="KEGG" id="bspl:114869712"/>
<gene>
    <name evidence="5" type="primary">c14h5orf15</name>
</gene>
<dbReference type="Proteomes" id="UP000515150">
    <property type="component" value="Chromosome 14"/>
</dbReference>
<organism evidence="4 5">
    <name type="scientific">Betta splendens</name>
    <name type="common">Siamese fighting fish</name>
    <dbReference type="NCBI Taxonomy" id="158456"/>
    <lineage>
        <taxon>Eukaryota</taxon>
        <taxon>Metazoa</taxon>
        <taxon>Chordata</taxon>
        <taxon>Craniata</taxon>
        <taxon>Vertebrata</taxon>
        <taxon>Euteleostomi</taxon>
        <taxon>Actinopterygii</taxon>
        <taxon>Neopterygii</taxon>
        <taxon>Teleostei</taxon>
        <taxon>Neoteleostei</taxon>
        <taxon>Acanthomorphata</taxon>
        <taxon>Anabantaria</taxon>
        <taxon>Anabantiformes</taxon>
        <taxon>Anabantoidei</taxon>
        <taxon>Osphronemidae</taxon>
        <taxon>Betta</taxon>
    </lineage>
</organism>
<accession>A0A6P7PB40</accession>
<proteinExistence type="predicted"/>
<feature type="compositionally biased region" description="Basic and acidic residues" evidence="1">
    <location>
        <begin position="225"/>
        <end position="237"/>
    </location>
</feature>
<dbReference type="AlphaFoldDB" id="A0A6P7PB40"/>
<dbReference type="PANTHER" id="PTHR16502:SF0">
    <property type="entry name" value="KERATINOCYTE-ASSOCIATED TRANSMEMBRANE PROTEIN 2"/>
    <property type="match status" value="1"/>
</dbReference>
<feature type="compositionally biased region" description="Acidic residues" evidence="1">
    <location>
        <begin position="207"/>
        <end position="224"/>
    </location>
</feature>
<feature type="region of interest" description="Disordered" evidence="1">
    <location>
        <begin position="125"/>
        <end position="243"/>
    </location>
</feature>